<dbReference type="GO" id="GO:0005272">
    <property type="term" value="F:sodium channel activity"/>
    <property type="evidence" value="ECO:0007669"/>
    <property type="project" value="UniProtKB-KW"/>
</dbReference>
<evidence type="ECO:0000313" key="13">
    <source>
        <dbReference type="EMBL" id="CAD7285336.1"/>
    </source>
</evidence>
<keyword evidence="9" id="KW-0472">Membrane</keyword>
<comment type="similarity">
    <text evidence="2 12">Belongs to the amiloride-sensitive sodium channel (TC 1.A.6) family.</text>
</comment>
<sequence length="116" mass="13292">MPGSLPKPIDVGHDVSPNAETSLALMAFLTSRQPAPYTSKCWHTWDQTPFIPRILLNATTNKYIRGISYSQTDCRTLCFSAMMNRRCNCSDYYSAQEFYFHGELFNSAERLCDYTN</sequence>
<evidence type="ECO:0000313" key="14">
    <source>
        <dbReference type="Proteomes" id="UP000678499"/>
    </source>
</evidence>
<name>A0A7R9C124_9CRUS</name>
<evidence type="ECO:0000256" key="7">
    <source>
        <dbReference type="ARBA" id="ARBA00023053"/>
    </source>
</evidence>
<keyword evidence="7" id="KW-0915">Sodium</keyword>
<evidence type="ECO:0000256" key="2">
    <source>
        <dbReference type="ARBA" id="ARBA00007193"/>
    </source>
</evidence>
<keyword evidence="6" id="KW-1133">Transmembrane helix</keyword>
<keyword evidence="3 12" id="KW-0813">Transport</keyword>
<keyword evidence="11 12" id="KW-0407">Ion channel</keyword>
<dbReference type="EMBL" id="CAJPEX010013570">
    <property type="protein sequence ID" value="CAG0925488.1"/>
    <property type="molecule type" value="Genomic_DNA"/>
</dbReference>
<keyword evidence="10 12" id="KW-0739">Sodium transport</keyword>
<evidence type="ECO:0000256" key="6">
    <source>
        <dbReference type="ARBA" id="ARBA00022989"/>
    </source>
</evidence>
<dbReference type="Pfam" id="PF00858">
    <property type="entry name" value="ASC"/>
    <property type="match status" value="1"/>
</dbReference>
<reference evidence="13" key="1">
    <citation type="submission" date="2020-11" db="EMBL/GenBank/DDBJ databases">
        <authorList>
            <person name="Tran Van P."/>
        </authorList>
    </citation>
    <scope>NUCLEOTIDE SEQUENCE</scope>
</reference>
<dbReference type="InterPro" id="IPR001873">
    <property type="entry name" value="ENaC"/>
</dbReference>
<feature type="non-terminal residue" evidence="13">
    <location>
        <position position="116"/>
    </location>
</feature>
<evidence type="ECO:0000256" key="1">
    <source>
        <dbReference type="ARBA" id="ARBA00004141"/>
    </source>
</evidence>
<evidence type="ECO:0000256" key="3">
    <source>
        <dbReference type="ARBA" id="ARBA00022448"/>
    </source>
</evidence>
<evidence type="ECO:0000256" key="8">
    <source>
        <dbReference type="ARBA" id="ARBA00023065"/>
    </source>
</evidence>
<accession>A0A7R9C124</accession>
<dbReference type="GO" id="GO:0016020">
    <property type="term" value="C:membrane"/>
    <property type="evidence" value="ECO:0007669"/>
    <property type="project" value="UniProtKB-SubCell"/>
</dbReference>
<evidence type="ECO:0000256" key="9">
    <source>
        <dbReference type="ARBA" id="ARBA00023136"/>
    </source>
</evidence>
<organism evidence="13">
    <name type="scientific">Notodromas monacha</name>
    <dbReference type="NCBI Taxonomy" id="399045"/>
    <lineage>
        <taxon>Eukaryota</taxon>
        <taxon>Metazoa</taxon>
        <taxon>Ecdysozoa</taxon>
        <taxon>Arthropoda</taxon>
        <taxon>Crustacea</taxon>
        <taxon>Oligostraca</taxon>
        <taxon>Ostracoda</taxon>
        <taxon>Podocopa</taxon>
        <taxon>Podocopida</taxon>
        <taxon>Cypridocopina</taxon>
        <taxon>Cypridoidea</taxon>
        <taxon>Cyprididae</taxon>
        <taxon>Notodromas</taxon>
    </lineage>
</organism>
<proteinExistence type="inferred from homology"/>
<dbReference type="AlphaFoldDB" id="A0A7R9C124"/>
<evidence type="ECO:0000256" key="5">
    <source>
        <dbReference type="ARBA" id="ARBA00022692"/>
    </source>
</evidence>
<keyword evidence="8 12" id="KW-0406">Ion transport</keyword>
<keyword evidence="4 12" id="KW-0894">Sodium channel</keyword>
<keyword evidence="14" id="KW-1185">Reference proteome</keyword>
<evidence type="ECO:0000256" key="12">
    <source>
        <dbReference type="RuleBase" id="RU000679"/>
    </source>
</evidence>
<protein>
    <submittedName>
        <fullName evidence="13">Uncharacterized protein</fullName>
    </submittedName>
</protein>
<comment type="subcellular location">
    <subcellularLocation>
        <location evidence="1">Membrane</location>
        <topology evidence="1">Multi-pass membrane protein</topology>
    </subcellularLocation>
</comment>
<gene>
    <name evidence="13" type="ORF">NMOB1V02_LOCUS12938</name>
</gene>
<keyword evidence="5 12" id="KW-0812">Transmembrane</keyword>
<evidence type="ECO:0000256" key="10">
    <source>
        <dbReference type="ARBA" id="ARBA00023201"/>
    </source>
</evidence>
<dbReference type="Proteomes" id="UP000678499">
    <property type="component" value="Unassembled WGS sequence"/>
</dbReference>
<evidence type="ECO:0000256" key="11">
    <source>
        <dbReference type="ARBA" id="ARBA00023303"/>
    </source>
</evidence>
<evidence type="ECO:0000256" key="4">
    <source>
        <dbReference type="ARBA" id="ARBA00022461"/>
    </source>
</evidence>
<dbReference type="EMBL" id="OA895607">
    <property type="protein sequence ID" value="CAD7285336.1"/>
    <property type="molecule type" value="Genomic_DNA"/>
</dbReference>